<evidence type="ECO:0000259" key="6">
    <source>
        <dbReference type="Pfam" id="PF04932"/>
    </source>
</evidence>
<dbReference type="RefSeq" id="WP_378319207.1">
    <property type="nucleotide sequence ID" value="NZ_JBHUHY010000003.1"/>
</dbReference>
<evidence type="ECO:0000313" key="7">
    <source>
        <dbReference type="EMBL" id="MFD2186228.1"/>
    </source>
</evidence>
<proteinExistence type="predicted"/>
<keyword evidence="8" id="KW-1185">Reference proteome</keyword>
<evidence type="ECO:0000313" key="8">
    <source>
        <dbReference type="Proteomes" id="UP001597344"/>
    </source>
</evidence>
<feature type="transmembrane region" description="Helical" evidence="5">
    <location>
        <begin position="69"/>
        <end position="84"/>
    </location>
</feature>
<dbReference type="PANTHER" id="PTHR37422:SF13">
    <property type="entry name" value="LIPOPOLYSACCHARIDE BIOSYNTHESIS PROTEIN PA4999-RELATED"/>
    <property type="match status" value="1"/>
</dbReference>
<sequence length="291" mass="33600">MNQFISWSGYLIIVTSAYEIINGKVLFMNGAYRLSGGFYKHPLAYGLYTLAIFILWTELKTVKAKGIKKYYNAVISILLFAIFMNTHSRMLQVALILSYSTYFLLKQRHVLKIMYTILGVIALGVISYNVVMHTNISPRLRYAFKSIDDPSSNERVRIINNSIKNLDTFDLTFGIGLGKFSSFYMEATNETKKKGVAAHNNYLLFLVESGILGLLLFLFYQFLLMLKSIIKIRAYPKDSLIRLSFIFIFIYEILSFLLNNYYFYQIESLVWIFMAVILYKNEKGDLIKSGA</sequence>
<reference evidence="8" key="1">
    <citation type="journal article" date="2019" name="Int. J. Syst. Evol. Microbiol.">
        <title>The Global Catalogue of Microorganisms (GCM) 10K type strain sequencing project: providing services to taxonomists for standard genome sequencing and annotation.</title>
        <authorList>
            <consortium name="The Broad Institute Genomics Platform"/>
            <consortium name="The Broad Institute Genome Sequencing Center for Infectious Disease"/>
            <person name="Wu L."/>
            <person name="Ma J."/>
        </authorList>
    </citation>
    <scope>NUCLEOTIDE SEQUENCE [LARGE SCALE GENOMIC DNA]</scope>
    <source>
        <strain evidence="8">DT92</strain>
    </source>
</reference>
<dbReference type="InterPro" id="IPR007016">
    <property type="entry name" value="O-antigen_ligase-rel_domated"/>
</dbReference>
<keyword evidence="4 5" id="KW-0472">Membrane</keyword>
<keyword evidence="3 5" id="KW-1133">Transmembrane helix</keyword>
<evidence type="ECO:0000256" key="5">
    <source>
        <dbReference type="SAM" id="Phobius"/>
    </source>
</evidence>
<name>A0ABW5AT97_9FLAO</name>
<comment type="subcellular location">
    <subcellularLocation>
        <location evidence="1">Membrane</location>
        <topology evidence="1">Multi-pass membrane protein</topology>
    </subcellularLocation>
</comment>
<comment type="caution">
    <text evidence="7">The sequence shown here is derived from an EMBL/GenBank/DDBJ whole genome shotgun (WGS) entry which is preliminary data.</text>
</comment>
<dbReference type="Pfam" id="PF04932">
    <property type="entry name" value="Wzy_C"/>
    <property type="match status" value="1"/>
</dbReference>
<keyword evidence="2 5" id="KW-0812">Transmembrane</keyword>
<dbReference type="EMBL" id="JBHUHY010000003">
    <property type="protein sequence ID" value="MFD2186228.1"/>
    <property type="molecule type" value="Genomic_DNA"/>
</dbReference>
<evidence type="ECO:0000256" key="4">
    <source>
        <dbReference type="ARBA" id="ARBA00023136"/>
    </source>
</evidence>
<dbReference type="Proteomes" id="UP001597344">
    <property type="component" value="Unassembled WGS sequence"/>
</dbReference>
<feature type="transmembrane region" description="Helical" evidence="5">
    <location>
        <begin position="39"/>
        <end position="57"/>
    </location>
</feature>
<evidence type="ECO:0000256" key="2">
    <source>
        <dbReference type="ARBA" id="ARBA00022692"/>
    </source>
</evidence>
<accession>A0ABW5AT97</accession>
<protein>
    <submittedName>
        <fullName evidence="7">O-antigen ligase family protein</fullName>
    </submittedName>
</protein>
<feature type="transmembrane region" description="Helical" evidence="5">
    <location>
        <begin position="113"/>
        <end position="131"/>
    </location>
</feature>
<feature type="domain" description="O-antigen ligase-related" evidence="6">
    <location>
        <begin position="75"/>
        <end position="218"/>
    </location>
</feature>
<dbReference type="PANTHER" id="PTHR37422">
    <property type="entry name" value="TEICHURONIC ACID BIOSYNTHESIS PROTEIN TUAE"/>
    <property type="match status" value="1"/>
</dbReference>
<evidence type="ECO:0000256" key="3">
    <source>
        <dbReference type="ARBA" id="ARBA00022989"/>
    </source>
</evidence>
<feature type="transmembrane region" description="Helical" evidence="5">
    <location>
        <begin position="7"/>
        <end position="27"/>
    </location>
</feature>
<feature type="transmembrane region" description="Helical" evidence="5">
    <location>
        <begin position="202"/>
        <end position="220"/>
    </location>
</feature>
<organism evidence="7 8">
    <name type="scientific">Aquimarina celericrescens</name>
    <dbReference type="NCBI Taxonomy" id="1964542"/>
    <lineage>
        <taxon>Bacteria</taxon>
        <taxon>Pseudomonadati</taxon>
        <taxon>Bacteroidota</taxon>
        <taxon>Flavobacteriia</taxon>
        <taxon>Flavobacteriales</taxon>
        <taxon>Flavobacteriaceae</taxon>
        <taxon>Aquimarina</taxon>
    </lineage>
</organism>
<dbReference type="GO" id="GO:0016874">
    <property type="term" value="F:ligase activity"/>
    <property type="evidence" value="ECO:0007669"/>
    <property type="project" value="UniProtKB-KW"/>
</dbReference>
<evidence type="ECO:0000256" key="1">
    <source>
        <dbReference type="ARBA" id="ARBA00004141"/>
    </source>
</evidence>
<gene>
    <name evidence="7" type="ORF">ACFSJT_05450</name>
</gene>
<keyword evidence="7" id="KW-0436">Ligase</keyword>
<dbReference type="InterPro" id="IPR051533">
    <property type="entry name" value="WaaL-like"/>
</dbReference>
<feature type="transmembrane region" description="Helical" evidence="5">
    <location>
        <begin position="240"/>
        <end position="256"/>
    </location>
</feature>